<reference evidence="2" key="1">
    <citation type="submission" date="2020-06" db="EMBL/GenBank/DDBJ databases">
        <authorList>
            <consortium name="Plant Systems Biology data submission"/>
        </authorList>
    </citation>
    <scope>NUCLEOTIDE SEQUENCE</scope>
    <source>
        <strain evidence="2">D6</strain>
    </source>
</reference>
<keyword evidence="1" id="KW-0472">Membrane</keyword>
<sequence length="264" mass="29528">MSSDSTSPAAAARGNRSVDSLLLDNDAIWIQGILPLVGVGQYAFVGAVNKKMNQLYKEYCTIELKKHPRMVQDNPGRYVYSHRRSAEITDTLNRETFCNQPRAEYWRTDKYSGTITPDHDYACAAIAAVGNLAFMQWAQQQSLPWKNGKTCYHAAKNGHLEILIWLRQNGCPWSITTSWVAAQNGHLELLKWARANGCEWDSDTCERAAKNGHLDILKWAHDNGCPWHASTCKAAAENGHFNILKWAHENGCPWSASTCKAGCC</sequence>
<proteinExistence type="predicted"/>
<dbReference type="Gene3D" id="1.25.40.20">
    <property type="entry name" value="Ankyrin repeat-containing domain"/>
    <property type="match status" value="1"/>
</dbReference>
<keyword evidence="1" id="KW-1133">Transmembrane helix</keyword>
<protein>
    <submittedName>
        <fullName evidence="2">Ankyrin repeat protein</fullName>
    </submittedName>
</protein>
<dbReference type="AlphaFoldDB" id="A0A9N8E2J5"/>
<dbReference type="SUPFAM" id="SSF140860">
    <property type="entry name" value="Pseudo ankyrin repeat-like"/>
    <property type="match status" value="1"/>
</dbReference>
<dbReference type="Proteomes" id="UP001153069">
    <property type="component" value="Unassembled WGS sequence"/>
</dbReference>
<gene>
    <name evidence="2" type="ORF">SEMRO_589_G171650.1</name>
</gene>
<evidence type="ECO:0000313" key="2">
    <source>
        <dbReference type="EMBL" id="CAB9513397.1"/>
    </source>
</evidence>
<accession>A0A9N8E2J5</accession>
<keyword evidence="3" id="KW-1185">Reference proteome</keyword>
<evidence type="ECO:0000313" key="3">
    <source>
        <dbReference type="Proteomes" id="UP001153069"/>
    </source>
</evidence>
<dbReference type="PANTHER" id="PTHR46586">
    <property type="entry name" value="ANKYRIN REPEAT-CONTAINING PROTEIN"/>
    <property type="match status" value="1"/>
</dbReference>
<dbReference type="InterPro" id="IPR002110">
    <property type="entry name" value="Ankyrin_rpt"/>
</dbReference>
<dbReference type="InterPro" id="IPR036770">
    <property type="entry name" value="Ankyrin_rpt-contain_sf"/>
</dbReference>
<dbReference type="PANTHER" id="PTHR46586:SF3">
    <property type="entry name" value="ANKYRIN REPEAT-CONTAINING PROTEIN"/>
    <property type="match status" value="1"/>
</dbReference>
<name>A0A9N8E2J5_9STRA</name>
<organism evidence="2 3">
    <name type="scientific">Seminavis robusta</name>
    <dbReference type="NCBI Taxonomy" id="568900"/>
    <lineage>
        <taxon>Eukaryota</taxon>
        <taxon>Sar</taxon>
        <taxon>Stramenopiles</taxon>
        <taxon>Ochrophyta</taxon>
        <taxon>Bacillariophyta</taxon>
        <taxon>Bacillariophyceae</taxon>
        <taxon>Bacillariophycidae</taxon>
        <taxon>Naviculales</taxon>
        <taxon>Naviculaceae</taxon>
        <taxon>Seminavis</taxon>
    </lineage>
</organism>
<dbReference type="Pfam" id="PF13637">
    <property type="entry name" value="Ank_4"/>
    <property type="match status" value="1"/>
</dbReference>
<evidence type="ECO:0000256" key="1">
    <source>
        <dbReference type="SAM" id="Phobius"/>
    </source>
</evidence>
<dbReference type="InterPro" id="IPR052050">
    <property type="entry name" value="SecEffector_AnkRepeat"/>
</dbReference>
<dbReference type="EMBL" id="CAICTM010000588">
    <property type="protein sequence ID" value="CAB9513397.1"/>
    <property type="molecule type" value="Genomic_DNA"/>
</dbReference>
<comment type="caution">
    <text evidence="2">The sequence shown here is derived from an EMBL/GenBank/DDBJ whole genome shotgun (WGS) entry which is preliminary data.</text>
</comment>
<feature type="transmembrane region" description="Helical" evidence="1">
    <location>
        <begin position="28"/>
        <end position="48"/>
    </location>
</feature>
<keyword evidence="1" id="KW-0812">Transmembrane</keyword>